<dbReference type="SUPFAM" id="SSF47384">
    <property type="entry name" value="Homodimeric domain of signal transducing histidine kinase"/>
    <property type="match status" value="1"/>
</dbReference>
<dbReference type="eggNOG" id="COG2205">
    <property type="taxonomic scope" value="Bacteria"/>
</dbReference>
<dbReference type="PATRIC" id="fig|768706.3.peg.344"/>
<dbReference type="PROSITE" id="PS50109">
    <property type="entry name" value="HIS_KIN"/>
    <property type="match status" value="1"/>
</dbReference>
<reference evidence="18" key="1">
    <citation type="submission" date="2011-11" db="EMBL/GenBank/DDBJ databases">
        <title>Complete sequence of Desulfosporosinus orientis DSM 765.</title>
        <authorList>
            <person name="Lucas S."/>
            <person name="Han J."/>
            <person name="Lapidus A."/>
            <person name="Cheng J.-F."/>
            <person name="Goodwin L."/>
            <person name="Pitluck S."/>
            <person name="Peters L."/>
            <person name="Ovchinnikova G."/>
            <person name="Teshima H."/>
            <person name="Detter J.C."/>
            <person name="Han C."/>
            <person name="Tapia R."/>
            <person name="Land M."/>
            <person name="Hauser L."/>
            <person name="Kyrpides N."/>
            <person name="Ivanova N."/>
            <person name="Pagani I."/>
            <person name="Pester M."/>
            <person name="Spring S."/>
            <person name="Ollivier B."/>
            <person name="Rattei T."/>
            <person name="Klenk H.-P."/>
            <person name="Wagner M."/>
            <person name="Loy A."/>
            <person name="Woyke T."/>
        </authorList>
    </citation>
    <scope>NUCLEOTIDE SEQUENCE [LARGE SCALE GENOMIC DNA]</scope>
    <source>
        <strain evidence="18">ATCC 19365 / DSM 765 / NCIMB 8382 / VKM B-1628</strain>
    </source>
</reference>
<evidence type="ECO:0000313" key="17">
    <source>
        <dbReference type="EMBL" id="AET66086.1"/>
    </source>
</evidence>
<evidence type="ECO:0000256" key="5">
    <source>
        <dbReference type="ARBA" id="ARBA00022553"/>
    </source>
</evidence>
<dbReference type="CDD" id="cd00082">
    <property type="entry name" value="HisKA"/>
    <property type="match status" value="1"/>
</dbReference>
<accession>G7W570</accession>
<keyword evidence="8" id="KW-0547">Nucleotide-binding</keyword>
<keyword evidence="11 14" id="KW-1133">Transmembrane helix</keyword>
<keyword evidence="9 17" id="KW-0418">Kinase</keyword>
<dbReference type="GO" id="GO:0000155">
    <property type="term" value="F:phosphorelay sensor kinase activity"/>
    <property type="evidence" value="ECO:0007669"/>
    <property type="project" value="InterPro"/>
</dbReference>
<keyword evidence="13 14" id="KW-0472">Membrane</keyword>
<feature type="transmembrane region" description="Helical" evidence="14">
    <location>
        <begin position="322"/>
        <end position="342"/>
    </location>
</feature>
<name>G7W570_DESOD</name>
<comment type="subcellular location">
    <subcellularLocation>
        <location evidence="2">Cell membrane</location>
        <topology evidence="2">Multi-pass membrane protein</topology>
    </subcellularLocation>
</comment>
<evidence type="ECO:0000256" key="6">
    <source>
        <dbReference type="ARBA" id="ARBA00022679"/>
    </source>
</evidence>
<feature type="transmembrane region" description="Helical" evidence="14">
    <location>
        <begin position="251"/>
        <end position="270"/>
    </location>
</feature>
<feature type="transmembrane region" description="Helical" evidence="14">
    <location>
        <begin position="392"/>
        <end position="422"/>
    </location>
</feature>
<evidence type="ECO:0000259" key="16">
    <source>
        <dbReference type="PROSITE" id="PS50885"/>
    </source>
</evidence>
<reference evidence="17 18" key="2">
    <citation type="journal article" date="2012" name="J. Bacteriol.">
        <title>Complete genome sequences of Desulfosporosinus orientis DSM765T, Desulfosporosinus youngiae DSM17734T, Desulfosporosinus meridiei DSM13257T, and Desulfosporosinus acidiphilus DSM22704T.</title>
        <authorList>
            <person name="Pester M."/>
            <person name="Brambilla E."/>
            <person name="Alazard D."/>
            <person name="Rattei T."/>
            <person name="Weinmaier T."/>
            <person name="Han J."/>
            <person name="Lucas S."/>
            <person name="Lapidus A."/>
            <person name="Cheng J.F."/>
            <person name="Goodwin L."/>
            <person name="Pitluck S."/>
            <person name="Peters L."/>
            <person name="Ovchinnikova G."/>
            <person name="Teshima H."/>
            <person name="Detter J.C."/>
            <person name="Han C.S."/>
            <person name="Tapia R."/>
            <person name="Land M.L."/>
            <person name="Hauser L."/>
            <person name="Kyrpides N.C."/>
            <person name="Ivanova N.N."/>
            <person name="Pagani I."/>
            <person name="Huntmann M."/>
            <person name="Wei C.L."/>
            <person name="Davenport K.W."/>
            <person name="Daligault H."/>
            <person name="Chain P.S."/>
            <person name="Chen A."/>
            <person name="Mavromatis K."/>
            <person name="Markowitz V."/>
            <person name="Szeto E."/>
            <person name="Mikhailova N."/>
            <person name="Pati A."/>
            <person name="Wagner M."/>
            <person name="Woyke T."/>
            <person name="Ollivier B."/>
            <person name="Klenk H.P."/>
            <person name="Spring S."/>
            <person name="Loy A."/>
        </authorList>
    </citation>
    <scope>NUCLEOTIDE SEQUENCE [LARGE SCALE GENOMIC DNA]</scope>
    <source>
        <strain evidence="18">ATCC 19365 / DSM 765 / NCIMB 8382 / VKM B-1628</strain>
    </source>
</reference>
<dbReference type="Gene3D" id="3.30.565.10">
    <property type="entry name" value="Histidine kinase-like ATPase, C-terminal domain"/>
    <property type="match status" value="1"/>
</dbReference>
<dbReference type="EMBL" id="CP003108">
    <property type="protein sequence ID" value="AET66086.1"/>
    <property type="molecule type" value="Genomic_DNA"/>
</dbReference>
<keyword evidence="7 14" id="KW-0812">Transmembrane</keyword>
<protein>
    <recommendedName>
        <fullName evidence="3">histidine kinase</fullName>
        <ecNumber evidence="3">2.7.13.3</ecNumber>
    </recommendedName>
</protein>
<evidence type="ECO:0000256" key="10">
    <source>
        <dbReference type="ARBA" id="ARBA00022840"/>
    </source>
</evidence>
<dbReference type="STRING" id="768706.Desor_0380"/>
<evidence type="ECO:0000256" key="1">
    <source>
        <dbReference type="ARBA" id="ARBA00000085"/>
    </source>
</evidence>
<keyword evidence="5" id="KW-0597">Phosphoprotein</keyword>
<dbReference type="SUPFAM" id="SSF55874">
    <property type="entry name" value="ATPase domain of HSP90 chaperone/DNA topoisomerase II/histidine kinase"/>
    <property type="match status" value="1"/>
</dbReference>
<dbReference type="Pfam" id="PF02518">
    <property type="entry name" value="HATPase_c"/>
    <property type="match status" value="1"/>
</dbReference>
<dbReference type="Gene3D" id="1.10.287.130">
    <property type="match status" value="1"/>
</dbReference>
<keyword evidence="18" id="KW-1185">Reference proteome</keyword>
<dbReference type="EC" id="2.7.13.3" evidence="3"/>
<dbReference type="InterPro" id="IPR050398">
    <property type="entry name" value="HssS/ArlS-like"/>
</dbReference>
<dbReference type="Pfam" id="PF00512">
    <property type="entry name" value="HisKA"/>
    <property type="match status" value="1"/>
</dbReference>
<evidence type="ECO:0000256" key="12">
    <source>
        <dbReference type="ARBA" id="ARBA00023012"/>
    </source>
</evidence>
<gene>
    <name evidence="17" type="ordered locus">Desor_0380</name>
</gene>
<dbReference type="AlphaFoldDB" id="G7W570"/>
<evidence type="ECO:0000256" key="7">
    <source>
        <dbReference type="ARBA" id="ARBA00022692"/>
    </source>
</evidence>
<keyword evidence="4" id="KW-1003">Cell membrane</keyword>
<dbReference type="InterPro" id="IPR003594">
    <property type="entry name" value="HATPase_dom"/>
</dbReference>
<sequence>MDIRWRKYSRSMVMKIAVFLIAVLSFSSAATMFLNVVVLHRGDFDIVFEDSYYQSRDYGLAGTNIIRDLKTIQRLKNKETILSGQTLDQERIKNAENQLFNEFQYNSNSYNPNGKYQDNYKTFLEVYADKITQAKNELIKQDLNDYNLALQDLANYQGIIYFAKKGETEYTNSPNKARDYFKAQPSYILWDGYESEVFPQEVKDNNRYYWLISNSNDIEQQDIIYVAYTDEYINPKLVEWQDNKQFATHSLFQLGGLLLVLAAALLYLMAVIGRNPQEEDEEIHLNVLNRIYNDVNIGLCILLIALWAAAVSQLEQYKSYELFFFITLLISSLGLLLFLSLVKHLKNKTFIKNTLVYKVVYKFIYKFVFRVAYKVVTFFRDVYNSGSTGVKVILIVVGYPVLAAITFFIFPITLGAAAWLALRKVKEFNTIKEGVKRVKEGDIHHSINIVGEGEFASLAADINSITDGLYKAVDNEIKSERLKTELITNVSHDIRTPLTSIITYVDLLKKEKEPAKIEGYLEIIDQKSQRLKVLTDDLFEAAKASSGNIQVNFETINLISLITQGLGELDDKIQERQLDFKLSYPNDKLMISADGKLLWRAIENLLSNIFKYALQGSRVYINIANLESEVALTIKNISAYELNISSDELMERFKRGDESRSSQGSGLGLSIAKSLIELQKGSFNIEIDGDLFKVNIQLPQAD</sequence>
<dbReference type="SMART" id="SM00387">
    <property type="entry name" value="HATPase_c"/>
    <property type="match status" value="1"/>
</dbReference>
<evidence type="ECO:0000256" key="9">
    <source>
        <dbReference type="ARBA" id="ARBA00022777"/>
    </source>
</evidence>
<dbReference type="PANTHER" id="PTHR45528">
    <property type="entry name" value="SENSOR HISTIDINE KINASE CPXA"/>
    <property type="match status" value="1"/>
</dbReference>
<evidence type="ECO:0000256" key="2">
    <source>
        <dbReference type="ARBA" id="ARBA00004651"/>
    </source>
</evidence>
<organism evidence="17 18">
    <name type="scientific">Desulfosporosinus orientis (strain ATCC 19365 / DSM 765 / NCIMB 8382 / VKM B-1628 / Singapore I)</name>
    <name type="common">Desulfotomaculum orientis</name>
    <dbReference type="NCBI Taxonomy" id="768706"/>
    <lineage>
        <taxon>Bacteria</taxon>
        <taxon>Bacillati</taxon>
        <taxon>Bacillota</taxon>
        <taxon>Clostridia</taxon>
        <taxon>Eubacteriales</taxon>
        <taxon>Desulfitobacteriaceae</taxon>
        <taxon>Desulfosporosinus</taxon>
    </lineage>
</organism>
<dbReference type="OrthoDB" id="9792991at2"/>
<dbReference type="FunFam" id="1.10.287.130:FF:000001">
    <property type="entry name" value="Two-component sensor histidine kinase"/>
    <property type="match status" value="1"/>
</dbReference>
<evidence type="ECO:0000256" key="14">
    <source>
        <dbReference type="SAM" id="Phobius"/>
    </source>
</evidence>
<dbReference type="Proteomes" id="UP000006346">
    <property type="component" value="Chromosome"/>
</dbReference>
<dbReference type="HOGENOM" id="CLU_000445_73_0_9"/>
<keyword evidence="12" id="KW-0902">Two-component regulatory system</keyword>
<evidence type="ECO:0000256" key="3">
    <source>
        <dbReference type="ARBA" id="ARBA00012438"/>
    </source>
</evidence>
<dbReference type="KEGG" id="dor:Desor_0380"/>
<dbReference type="InterPro" id="IPR005467">
    <property type="entry name" value="His_kinase_dom"/>
</dbReference>
<comment type="catalytic activity">
    <reaction evidence="1">
        <text>ATP + protein L-histidine = ADP + protein N-phospho-L-histidine.</text>
        <dbReference type="EC" id="2.7.13.3"/>
    </reaction>
</comment>
<dbReference type="GO" id="GO:0005886">
    <property type="term" value="C:plasma membrane"/>
    <property type="evidence" value="ECO:0007669"/>
    <property type="project" value="UniProtKB-SubCell"/>
</dbReference>
<dbReference type="PROSITE" id="PS50885">
    <property type="entry name" value="HAMP"/>
    <property type="match status" value="1"/>
</dbReference>
<feature type="domain" description="Histidine kinase" evidence="15">
    <location>
        <begin position="489"/>
        <end position="702"/>
    </location>
</feature>
<dbReference type="InterPro" id="IPR003661">
    <property type="entry name" value="HisK_dim/P_dom"/>
</dbReference>
<feature type="transmembrane region" description="Helical" evidence="14">
    <location>
        <begin position="291"/>
        <end position="310"/>
    </location>
</feature>
<evidence type="ECO:0000313" key="18">
    <source>
        <dbReference type="Proteomes" id="UP000006346"/>
    </source>
</evidence>
<dbReference type="InterPro" id="IPR003660">
    <property type="entry name" value="HAMP_dom"/>
</dbReference>
<evidence type="ECO:0000256" key="8">
    <source>
        <dbReference type="ARBA" id="ARBA00022741"/>
    </source>
</evidence>
<dbReference type="InterPro" id="IPR036890">
    <property type="entry name" value="HATPase_C_sf"/>
</dbReference>
<evidence type="ECO:0000259" key="15">
    <source>
        <dbReference type="PROSITE" id="PS50109"/>
    </source>
</evidence>
<evidence type="ECO:0000256" key="11">
    <source>
        <dbReference type="ARBA" id="ARBA00022989"/>
    </source>
</evidence>
<keyword evidence="10" id="KW-0067">ATP-binding</keyword>
<feature type="domain" description="HAMP" evidence="16">
    <location>
        <begin position="429"/>
        <end position="474"/>
    </location>
</feature>
<dbReference type="PANTHER" id="PTHR45528:SF1">
    <property type="entry name" value="SENSOR HISTIDINE KINASE CPXA"/>
    <property type="match status" value="1"/>
</dbReference>
<evidence type="ECO:0000256" key="4">
    <source>
        <dbReference type="ARBA" id="ARBA00022475"/>
    </source>
</evidence>
<dbReference type="SMART" id="SM00388">
    <property type="entry name" value="HisKA"/>
    <property type="match status" value="1"/>
</dbReference>
<evidence type="ECO:0000256" key="13">
    <source>
        <dbReference type="ARBA" id="ARBA00023136"/>
    </source>
</evidence>
<proteinExistence type="predicted"/>
<dbReference type="GO" id="GO:0005524">
    <property type="term" value="F:ATP binding"/>
    <property type="evidence" value="ECO:0007669"/>
    <property type="project" value="UniProtKB-KW"/>
</dbReference>
<dbReference type="InterPro" id="IPR036097">
    <property type="entry name" value="HisK_dim/P_sf"/>
</dbReference>
<keyword evidence="6" id="KW-0808">Transferase</keyword>